<reference evidence="1 2" key="1">
    <citation type="submission" date="2023-01" db="EMBL/GenBank/DDBJ databases">
        <authorList>
            <person name="Kreplak J."/>
        </authorList>
    </citation>
    <scope>NUCLEOTIDE SEQUENCE [LARGE SCALE GENOMIC DNA]</scope>
</reference>
<dbReference type="EMBL" id="OX451738">
    <property type="protein sequence ID" value="CAI8604388.1"/>
    <property type="molecule type" value="Genomic_DNA"/>
</dbReference>
<organism evidence="1 2">
    <name type="scientific">Vicia faba</name>
    <name type="common">Broad bean</name>
    <name type="synonym">Faba vulgaris</name>
    <dbReference type="NCBI Taxonomy" id="3906"/>
    <lineage>
        <taxon>Eukaryota</taxon>
        <taxon>Viridiplantae</taxon>
        <taxon>Streptophyta</taxon>
        <taxon>Embryophyta</taxon>
        <taxon>Tracheophyta</taxon>
        <taxon>Spermatophyta</taxon>
        <taxon>Magnoliopsida</taxon>
        <taxon>eudicotyledons</taxon>
        <taxon>Gunneridae</taxon>
        <taxon>Pentapetalae</taxon>
        <taxon>rosids</taxon>
        <taxon>fabids</taxon>
        <taxon>Fabales</taxon>
        <taxon>Fabaceae</taxon>
        <taxon>Papilionoideae</taxon>
        <taxon>50 kb inversion clade</taxon>
        <taxon>NPAAA clade</taxon>
        <taxon>Hologalegina</taxon>
        <taxon>IRL clade</taxon>
        <taxon>Fabeae</taxon>
        <taxon>Vicia</taxon>
    </lineage>
</organism>
<dbReference type="AlphaFoldDB" id="A0AAV1A3X9"/>
<protein>
    <submittedName>
        <fullName evidence="1">Uncharacterized protein</fullName>
    </submittedName>
</protein>
<sequence length="157" mass="18142">MPNYLDDKEITNLVIHRQNWVMDTTGRMKFVWYLPTEFPQYAMNRQYPADHVRKVYQAKFMTIKSSVNKNLRLDAPPNSVQVPHDRLETIKLVPENLHWVSCHLLFSIVLNLLIKSLRAARVIQDPPKSSEIQSHLHSISGLFLGPVGCPCLFSLMC</sequence>
<proteinExistence type="predicted"/>
<name>A0AAV1A3X9_VICFA</name>
<accession>A0AAV1A3X9</accession>
<evidence type="ECO:0000313" key="1">
    <source>
        <dbReference type="EMBL" id="CAI8604388.1"/>
    </source>
</evidence>
<dbReference type="Proteomes" id="UP001157006">
    <property type="component" value="Chromosome 3"/>
</dbReference>
<gene>
    <name evidence="1" type="ORF">VFH_III130840</name>
</gene>
<evidence type="ECO:0000313" key="2">
    <source>
        <dbReference type="Proteomes" id="UP001157006"/>
    </source>
</evidence>
<keyword evidence="2" id="KW-1185">Reference proteome</keyword>